<keyword evidence="2" id="KW-1185">Reference proteome</keyword>
<protein>
    <submittedName>
        <fullName evidence="1">Uncharacterized protein</fullName>
    </submittedName>
</protein>
<gene>
    <name evidence="1" type="ORF">HMPREF3180_00971</name>
</gene>
<reference evidence="2" key="1">
    <citation type="submission" date="2016-01" db="EMBL/GenBank/DDBJ databases">
        <authorList>
            <person name="Mitreva M."/>
            <person name="Pepin K.H."/>
            <person name="Mihindukulasuriya K.A."/>
            <person name="Fulton R."/>
            <person name="Fronick C."/>
            <person name="O'Laughlin M."/>
            <person name="Miner T."/>
            <person name="Herter B."/>
            <person name="Rosa B.A."/>
            <person name="Cordes M."/>
            <person name="Tomlinson C."/>
            <person name="Wollam A."/>
            <person name="Palsikar V.B."/>
            <person name="Mardis E.R."/>
            <person name="Wilson R.K."/>
        </authorList>
    </citation>
    <scope>NUCLEOTIDE SEQUENCE [LARGE SCALE GENOMIC DNA]</scope>
    <source>
        <strain evidence="2">KA00185</strain>
    </source>
</reference>
<evidence type="ECO:0000313" key="2">
    <source>
        <dbReference type="Proteomes" id="UP000070483"/>
    </source>
</evidence>
<evidence type="ECO:0000313" key="1">
    <source>
        <dbReference type="EMBL" id="KXB67126.1"/>
    </source>
</evidence>
<accession>A0A134AHC5</accession>
<dbReference type="AlphaFoldDB" id="A0A134AHC5"/>
<proteinExistence type="predicted"/>
<dbReference type="EMBL" id="LSDD01000070">
    <property type="protein sequence ID" value="KXB67126.1"/>
    <property type="molecule type" value="Genomic_DNA"/>
</dbReference>
<comment type="caution">
    <text evidence="1">The sequence shown here is derived from an EMBL/GenBank/DDBJ whole genome shotgun (WGS) entry which is preliminary data.</text>
</comment>
<dbReference type="PATRIC" id="fig|157687.3.peg.968"/>
<organism evidence="1 2">
    <name type="scientific">Leptotrichia wadei</name>
    <dbReference type="NCBI Taxonomy" id="157687"/>
    <lineage>
        <taxon>Bacteria</taxon>
        <taxon>Fusobacteriati</taxon>
        <taxon>Fusobacteriota</taxon>
        <taxon>Fusobacteriia</taxon>
        <taxon>Fusobacteriales</taxon>
        <taxon>Leptotrichiaceae</taxon>
        <taxon>Leptotrichia</taxon>
    </lineage>
</organism>
<dbReference type="Proteomes" id="UP000070483">
    <property type="component" value="Unassembled WGS sequence"/>
</dbReference>
<feature type="non-terminal residue" evidence="1">
    <location>
        <position position="1"/>
    </location>
</feature>
<sequence length="57" mass="6569">RIRIESIILRNSRNEGNMLDKMGGGLPVMAALLFCKEIKKRAANKLLLLFFFNLKVY</sequence>
<name>A0A134AHC5_9FUSO</name>